<evidence type="ECO:0000256" key="1">
    <source>
        <dbReference type="SAM" id="MobiDB-lite"/>
    </source>
</evidence>
<evidence type="ECO:0000313" key="4">
    <source>
        <dbReference type="Proteomes" id="UP000000214"/>
    </source>
</evidence>
<dbReference type="PATRIC" id="fig|1171373.8.peg.1151"/>
<dbReference type="STRING" id="1171373.PACID_11540"/>
<accession>K7RVI0</accession>
<gene>
    <name evidence="3" type="ordered locus">PACID_11540</name>
</gene>
<dbReference type="Proteomes" id="UP000000214">
    <property type="component" value="Chromosome"/>
</dbReference>
<evidence type="ECO:0000313" key="3">
    <source>
        <dbReference type="EMBL" id="AFV88978.1"/>
    </source>
</evidence>
<dbReference type="PANTHER" id="PTHR39515:SF2">
    <property type="entry name" value="HTH-TYPE TRANSCRIPTIONAL REGULATOR RV0880"/>
    <property type="match status" value="1"/>
</dbReference>
<dbReference type="AlphaFoldDB" id="K7RVI0"/>
<dbReference type="eggNOG" id="COG1846">
    <property type="taxonomic scope" value="Bacteria"/>
</dbReference>
<dbReference type="PRINTS" id="PR00598">
    <property type="entry name" value="HTHMARR"/>
</dbReference>
<dbReference type="Pfam" id="PF01047">
    <property type="entry name" value="MarR"/>
    <property type="match status" value="1"/>
</dbReference>
<dbReference type="HOGENOM" id="CLU_083287_15_1_11"/>
<evidence type="ECO:0000259" key="2">
    <source>
        <dbReference type="PROSITE" id="PS50995"/>
    </source>
</evidence>
<dbReference type="PANTHER" id="PTHR39515">
    <property type="entry name" value="CONSERVED PROTEIN"/>
    <property type="match status" value="1"/>
</dbReference>
<dbReference type="PROSITE" id="PS50995">
    <property type="entry name" value="HTH_MARR_2"/>
    <property type="match status" value="1"/>
</dbReference>
<organism evidence="3 4">
    <name type="scientific">Acidipropionibacterium acidipropionici (strain ATCC 4875 / DSM 20272 / JCM 6432 / NBRC 12425 / NCIMB 8070 / 4)</name>
    <name type="common">Propionibacterium acidipropionici</name>
    <dbReference type="NCBI Taxonomy" id="1171373"/>
    <lineage>
        <taxon>Bacteria</taxon>
        <taxon>Bacillati</taxon>
        <taxon>Actinomycetota</taxon>
        <taxon>Actinomycetes</taxon>
        <taxon>Propionibacteriales</taxon>
        <taxon>Propionibacteriaceae</taxon>
        <taxon>Acidipropionibacterium</taxon>
    </lineage>
</organism>
<dbReference type="SMART" id="SM00347">
    <property type="entry name" value="HTH_MARR"/>
    <property type="match status" value="1"/>
</dbReference>
<dbReference type="InterPro" id="IPR036390">
    <property type="entry name" value="WH_DNA-bd_sf"/>
</dbReference>
<dbReference type="InterPro" id="IPR036388">
    <property type="entry name" value="WH-like_DNA-bd_sf"/>
</dbReference>
<dbReference type="InterPro" id="IPR000835">
    <property type="entry name" value="HTH_MarR-typ"/>
</dbReference>
<dbReference type="EMBL" id="CP003493">
    <property type="protein sequence ID" value="AFV88978.1"/>
    <property type="molecule type" value="Genomic_DNA"/>
</dbReference>
<sequence length="157" mass="17647">MFMEIQEAGSAPDPDEAGPGRERSELANDLRLACQMIARRVRFESSSKVPPHQMSVLFKIRREPRTPGALAEAERISAPAMTRTVNAMAEAGLVRRMKHPEDSRSVLVVLTDEGRRTIEEVLDSRDTWMARHLDGLAEEDLDLLERATKVLTRIGQQ</sequence>
<dbReference type="GO" id="GO:0003700">
    <property type="term" value="F:DNA-binding transcription factor activity"/>
    <property type="evidence" value="ECO:0007669"/>
    <property type="project" value="InterPro"/>
</dbReference>
<feature type="domain" description="HTH marR-type" evidence="2">
    <location>
        <begin position="23"/>
        <end position="153"/>
    </location>
</feature>
<name>K7RVI0_ACIA4</name>
<proteinExistence type="predicted"/>
<dbReference type="KEGG" id="pbo:PACID_11540"/>
<dbReference type="Gene3D" id="1.10.10.10">
    <property type="entry name" value="Winged helix-like DNA-binding domain superfamily/Winged helix DNA-binding domain"/>
    <property type="match status" value="1"/>
</dbReference>
<reference evidence="3 4" key="1">
    <citation type="journal article" date="2012" name="BMC Genomics">
        <title>The genome sequence of Propionibacterium acidipropionici provides insights into its biotechnological and industrial potential.</title>
        <authorList>
            <person name="Parizzi L.P."/>
            <person name="Grassi M.C."/>
            <person name="Llerena L.A."/>
            <person name="Carazzolle M.F."/>
            <person name="Queiroz V.L."/>
            <person name="Lunardi I."/>
            <person name="Zeidler A.F."/>
            <person name="Teixeira P.J."/>
            <person name="Mieczkowski P."/>
            <person name="Rincones J."/>
            <person name="Pereira G.A."/>
        </authorList>
    </citation>
    <scope>NUCLEOTIDE SEQUENCE [LARGE SCALE GENOMIC DNA]</scope>
    <source>
        <strain evidence="4">ATCC 4875 / DSM 20272 / JCM 6432 / NBRC 12425 / NCIMB 8070</strain>
    </source>
</reference>
<protein>
    <submittedName>
        <fullName evidence="3">Regulatory protein MarR</fullName>
    </submittedName>
</protein>
<feature type="region of interest" description="Disordered" evidence="1">
    <location>
        <begin position="1"/>
        <end position="23"/>
    </location>
</feature>
<dbReference type="InterPro" id="IPR052526">
    <property type="entry name" value="HTH-type_Bedaq_tolerance"/>
</dbReference>
<dbReference type="SUPFAM" id="SSF46785">
    <property type="entry name" value="Winged helix' DNA-binding domain"/>
    <property type="match status" value="1"/>
</dbReference>